<dbReference type="InterPro" id="IPR036047">
    <property type="entry name" value="F-box-like_dom_sf"/>
</dbReference>
<dbReference type="GeneID" id="4705777"/>
<dbReference type="Gene3D" id="1.20.1280.50">
    <property type="match status" value="1"/>
</dbReference>
<proteinExistence type="predicted"/>
<evidence type="ECO:0000313" key="2">
    <source>
        <dbReference type="EMBL" id="EAW12450.1"/>
    </source>
</evidence>
<dbReference type="eggNOG" id="ENOG502SPFR">
    <property type="taxonomic scope" value="Eukaryota"/>
</dbReference>
<dbReference type="VEuPathDB" id="FungiDB:ACLA_064210"/>
<dbReference type="EMBL" id="DS027050">
    <property type="protein sequence ID" value="EAW12450.1"/>
    <property type="molecule type" value="Genomic_DNA"/>
</dbReference>
<dbReference type="HOGENOM" id="CLU_723568_0_0_1"/>
<accession>A1CD43</accession>
<dbReference type="Pfam" id="PF12937">
    <property type="entry name" value="F-box-like"/>
    <property type="match status" value="1"/>
</dbReference>
<dbReference type="KEGG" id="act:ACLA_064210"/>
<protein>
    <submittedName>
        <fullName evidence="2">F-box domain protein</fullName>
    </submittedName>
</protein>
<dbReference type="PROSITE" id="PS50181">
    <property type="entry name" value="FBOX"/>
    <property type="match status" value="1"/>
</dbReference>
<dbReference type="SUPFAM" id="SSF81383">
    <property type="entry name" value="F-box domain"/>
    <property type="match status" value="1"/>
</dbReference>
<dbReference type="Proteomes" id="UP000006701">
    <property type="component" value="Unassembled WGS sequence"/>
</dbReference>
<dbReference type="AlphaFoldDB" id="A1CD43"/>
<feature type="domain" description="F-box" evidence="1">
    <location>
        <begin position="212"/>
        <end position="258"/>
    </location>
</feature>
<dbReference type="RefSeq" id="XP_001273876.1">
    <property type="nucleotide sequence ID" value="XM_001273875.1"/>
</dbReference>
<name>A1CD43_ASPCL</name>
<dbReference type="InterPro" id="IPR001810">
    <property type="entry name" value="F-box_dom"/>
</dbReference>
<sequence>MAYDCYCALCGVGFCGMLIETPSETATERRRRWIEKRSQALQAGQSIDQVPRDGEEPVRSYDPRIVGWENVAWLYKAYCLGHNPQAASGKGNYGSGTDDTPGPVIPFHGCCFEILTRALTGSTETTSLDLKVLYDLMAGLCNETASALQLNYGEDIRRAQGRYWECIPGAEYCATHPTETPGLEQFLRTDMVEDSSFRKPYTEFDLNGRSPVSPFGKLPLEIVYQICSYLPGDSLRALSQASLSIQSVTQDNWFWKRFIQWEMPWFWKFQTSHGSKSFPPDLNYKRLYLWLDKMTAPRYGMDDLTLIGVANRRRIWGVCEQLADRYDRTLRQQTAVAA</sequence>
<organism evidence="2 3">
    <name type="scientific">Aspergillus clavatus (strain ATCC 1007 / CBS 513.65 / DSM 816 / NCTC 3887 / NRRL 1 / QM 1276 / 107)</name>
    <dbReference type="NCBI Taxonomy" id="344612"/>
    <lineage>
        <taxon>Eukaryota</taxon>
        <taxon>Fungi</taxon>
        <taxon>Dikarya</taxon>
        <taxon>Ascomycota</taxon>
        <taxon>Pezizomycotina</taxon>
        <taxon>Eurotiomycetes</taxon>
        <taxon>Eurotiomycetidae</taxon>
        <taxon>Eurotiales</taxon>
        <taxon>Aspergillaceae</taxon>
        <taxon>Aspergillus</taxon>
        <taxon>Aspergillus subgen. Fumigati</taxon>
    </lineage>
</organism>
<gene>
    <name evidence="2" type="ORF">ACLA_064210</name>
</gene>
<dbReference type="OMA" id="RAQGRYW"/>
<evidence type="ECO:0000259" key="1">
    <source>
        <dbReference type="PROSITE" id="PS50181"/>
    </source>
</evidence>
<evidence type="ECO:0000313" key="3">
    <source>
        <dbReference type="Proteomes" id="UP000006701"/>
    </source>
</evidence>
<dbReference type="OrthoDB" id="9984533at2759"/>
<keyword evidence="3" id="KW-1185">Reference proteome</keyword>
<reference evidence="2 3" key="1">
    <citation type="journal article" date="2008" name="PLoS Genet.">
        <title>Genomic islands in the pathogenic filamentous fungus Aspergillus fumigatus.</title>
        <authorList>
            <person name="Fedorova N.D."/>
            <person name="Khaldi N."/>
            <person name="Joardar V.S."/>
            <person name="Maiti R."/>
            <person name="Amedeo P."/>
            <person name="Anderson M.J."/>
            <person name="Crabtree J."/>
            <person name="Silva J.C."/>
            <person name="Badger J.H."/>
            <person name="Albarraq A."/>
            <person name="Angiuoli S."/>
            <person name="Bussey H."/>
            <person name="Bowyer P."/>
            <person name="Cotty P.J."/>
            <person name="Dyer P.S."/>
            <person name="Egan A."/>
            <person name="Galens K."/>
            <person name="Fraser-Liggett C.M."/>
            <person name="Haas B.J."/>
            <person name="Inman J.M."/>
            <person name="Kent R."/>
            <person name="Lemieux S."/>
            <person name="Malavazi I."/>
            <person name="Orvis J."/>
            <person name="Roemer T."/>
            <person name="Ronning C.M."/>
            <person name="Sundaram J.P."/>
            <person name="Sutton G."/>
            <person name="Turner G."/>
            <person name="Venter J.C."/>
            <person name="White O.R."/>
            <person name="Whitty B.R."/>
            <person name="Youngman P."/>
            <person name="Wolfe K.H."/>
            <person name="Goldman G.H."/>
            <person name="Wortman J.R."/>
            <person name="Jiang B."/>
            <person name="Denning D.W."/>
            <person name="Nierman W.C."/>
        </authorList>
    </citation>
    <scope>NUCLEOTIDE SEQUENCE [LARGE SCALE GENOMIC DNA]</scope>
    <source>
        <strain evidence="3">ATCC 1007 / CBS 513.65 / DSM 816 / NCTC 3887 / NRRL 1</strain>
    </source>
</reference>